<reference evidence="1 2" key="1">
    <citation type="submission" date="2018-08" db="EMBL/GenBank/DDBJ databases">
        <title>A genome reference for cultivated species of the human gut microbiota.</title>
        <authorList>
            <person name="Zou Y."/>
            <person name="Xue W."/>
            <person name="Luo G."/>
        </authorList>
    </citation>
    <scope>NUCLEOTIDE SEQUENCE [LARGE SCALE GENOMIC DNA]</scope>
    <source>
        <strain evidence="1 2">TM09-12</strain>
    </source>
</reference>
<dbReference type="Proteomes" id="UP000263014">
    <property type="component" value="Unassembled WGS sequence"/>
</dbReference>
<dbReference type="InterPro" id="IPR050179">
    <property type="entry name" value="Trans_hexapeptide_repeat"/>
</dbReference>
<dbReference type="PANTHER" id="PTHR43300:SF7">
    <property type="entry name" value="UDP-N-ACETYLBACILLOSAMINE N-ACETYLTRANSFERASE"/>
    <property type="match status" value="1"/>
</dbReference>
<organism evidence="1 2">
    <name type="scientific">Hungatella hathewayi</name>
    <dbReference type="NCBI Taxonomy" id="154046"/>
    <lineage>
        <taxon>Bacteria</taxon>
        <taxon>Bacillati</taxon>
        <taxon>Bacillota</taxon>
        <taxon>Clostridia</taxon>
        <taxon>Lachnospirales</taxon>
        <taxon>Lachnospiraceae</taxon>
        <taxon>Hungatella</taxon>
    </lineage>
</organism>
<name>A0A374P8Z6_9FIRM</name>
<keyword evidence="1" id="KW-0808">Transferase</keyword>
<dbReference type="RefSeq" id="WP_117631240.1">
    <property type="nucleotide sequence ID" value="NZ_QSON01000004.1"/>
</dbReference>
<dbReference type="InterPro" id="IPR011004">
    <property type="entry name" value="Trimer_LpxA-like_sf"/>
</dbReference>
<dbReference type="Gene3D" id="2.160.10.10">
    <property type="entry name" value="Hexapeptide repeat proteins"/>
    <property type="match status" value="1"/>
</dbReference>
<protein>
    <submittedName>
        <fullName evidence="1">UDP-3-O-(3-hydroxymyristoyl)glucosamine N-acyltransferase</fullName>
    </submittedName>
</protein>
<evidence type="ECO:0000313" key="2">
    <source>
        <dbReference type="Proteomes" id="UP000263014"/>
    </source>
</evidence>
<dbReference type="PANTHER" id="PTHR43300">
    <property type="entry name" value="ACETYLTRANSFERASE"/>
    <property type="match status" value="1"/>
</dbReference>
<dbReference type="AlphaFoldDB" id="A0A374P8Z6"/>
<proteinExistence type="predicted"/>
<dbReference type="SUPFAM" id="SSF51161">
    <property type="entry name" value="Trimeric LpxA-like enzymes"/>
    <property type="match status" value="1"/>
</dbReference>
<gene>
    <name evidence="1" type="ORF">DXD79_09795</name>
</gene>
<dbReference type="Pfam" id="PF14602">
    <property type="entry name" value="Hexapep_2"/>
    <property type="match status" value="1"/>
</dbReference>
<evidence type="ECO:0000313" key="1">
    <source>
        <dbReference type="EMBL" id="RGJ05191.1"/>
    </source>
</evidence>
<accession>A0A374P8Z6</accession>
<sequence length="297" mass="32233">MKLSEVPIGKNARIICDAEFEDMNYCTSKVTEPFLSFMEKEKFIPQINPNAVCMICKADLIDKLPSHVKGIIVSDEPKFLFHQIYNHYVAKGEKKNMETTIGEGCTISHQVSIASKNVRIGRNVVIEPFVVIHENVAIGDNSIIHSNVVIGGRSFSFARANSGIMEGLSDQGCAVIGNSVEIYPFTQIAKGIWQDDVTFIGDHTKIDAHCYIAHGVKVGESTLIASNAAIGGNTTIGDRTWIGLNASIANRITVGNDSRVNMGAVVTKNVADGSSVSGNFAIEHKKFIGFVKNIMNS</sequence>
<keyword evidence="1" id="KW-0012">Acyltransferase</keyword>
<dbReference type="InterPro" id="IPR001451">
    <property type="entry name" value="Hexapep"/>
</dbReference>
<dbReference type="EMBL" id="QSON01000004">
    <property type="protein sequence ID" value="RGJ05191.1"/>
    <property type="molecule type" value="Genomic_DNA"/>
</dbReference>
<dbReference type="Pfam" id="PF00132">
    <property type="entry name" value="Hexapep"/>
    <property type="match status" value="2"/>
</dbReference>
<dbReference type="GO" id="GO:0016746">
    <property type="term" value="F:acyltransferase activity"/>
    <property type="evidence" value="ECO:0007669"/>
    <property type="project" value="UniProtKB-KW"/>
</dbReference>
<comment type="caution">
    <text evidence="1">The sequence shown here is derived from an EMBL/GenBank/DDBJ whole genome shotgun (WGS) entry which is preliminary data.</text>
</comment>